<evidence type="ECO:0000259" key="7">
    <source>
        <dbReference type="PROSITE" id="PS50850"/>
    </source>
</evidence>
<evidence type="ECO:0000256" key="5">
    <source>
        <dbReference type="SAM" id="MobiDB-lite"/>
    </source>
</evidence>
<feature type="transmembrane region" description="Helical" evidence="6">
    <location>
        <begin position="179"/>
        <end position="199"/>
    </location>
</feature>
<evidence type="ECO:0000256" key="1">
    <source>
        <dbReference type="ARBA" id="ARBA00004141"/>
    </source>
</evidence>
<dbReference type="AlphaFoldDB" id="A0A2V1DNI8"/>
<dbReference type="FunFam" id="1.20.1250.20:FF:000196">
    <property type="entry name" value="MFS toxin efflux pump (AflT)"/>
    <property type="match status" value="1"/>
</dbReference>
<feature type="domain" description="Major facilitator superfamily (MFS) profile" evidence="7">
    <location>
        <begin position="58"/>
        <end position="545"/>
    </location>
</feature>
<comment type="subcellular location">
    <subcellularLocation>
        <location evidence="1">Membrane</location>
        <topology evidence="1">Multi-pass membrane protein</topology>
    </subcellularLocation>
</comment>
<dbReference type="InterPro" id="IPR036259">
    <property type="entry name" value="MFS_trans_sf"/>
</dbReference>
<keyword evidence="9" id="KW-1185">Reference proteome</keyword>
<dbReference type="Proteomes" id="UP000244855">
    <property type="component" value="Unassembled WGS sequence"/>
</dbReference>
<dbReference type="EMBL" id="KZ805385">
    <property type="protein sequence ID" value="PVH99797.1"/>
    <property type="molecule type" value="Genomic_DNA"/>
</dbReference>
<feature type="transmembrane region" description="Helical" evidence="6">
    <location>
        <begin position="122"/>
        <end position="142"/>
    </location>
</feature>
<feature type="transmembrane region" description="Helical" evidence="6">
    <location>
        <begin position="55"/>
        <end position="83"/>
    </location>
</feature>
<feature type="transmembrane region" description="Helical" evidence="6">
    <location>
        <begin position="95"/>
        <end position="115"/>
    </location>
</feature>
<dbReference type="OrthoDB" id="10021397at2759"/>
<evidence type="ECO:0000256" key="4">
    <source>
        <dbReference type="ARBA" id="ARBA00023136"/>
    </source>
</evidence>
<keyword evidence="3 6" id="KW-1133">Transmembrane helix</keyword>
<evidence type="ECO:0000313" key="8">
    <source>
        <dbReference type="EMBL" id="PVH99797.1"/>
    </source>
</evidence>
<dbReference type="Pfam" id="PF07690">
    <property type="entry name" value="MFS_1"/>
    <property type="match status" value="1"/>
</dbReference>
<feature type="transmembrane region" description="Helical" evidence="6">
    <location>
        <begin position="252"/>
        <end position="271"/>
    </location>
</feature>
<dbReference type="GO" id="GO:0005886">
    <property type="term" value="C:plasma membrane"/>
    <property type="evidence" value="ECO:0007669"/>
    <property type="project" value="TreeGrafter"/>
</dbReference>
<feature type="transmembrane region" description="Helical" evidence="6">
    <location>
        <begin position="522"/>
        <end position="540"/>
    </location>
</feature>
<dbReference type="PROSITE" id="PS50850">
    <property type="entry name" value="MFS"/>
    <property type="match status" value="1"/>
</dbReference>
<sequence length="546" mass="58589">MPTEDHATAFENVDGRNSELDRQNDGDKSDTEAGLETTASVEEREEDCYLQGIPLMLLVGSLTLAVFVISMDFTILATAIPVITTEFQSIKDVGWYGSVYLLTTNAFQPTFGKLFSMFNMKVVYLVAMAIFQIGSIVCATAKNSADLIIGRAVAGVGGAAIFSGGATIIGISAPIKSRAVHLGILSSMFGIASVIGPLLGGVFTGEATWRWCFWINLPIGGVAMLIVFVVFKPPKRTNSSKTVWERLRECDLVGTVLILGTVVSLLLPLQWGGISDPWGSPKVYGCLIAFGVLLVCFVSWQWHMGDRATVPLRIFQDRTVCAASLVSGFLVMSMYAHVYYLPFYFQVIKAASPQSSGVRSIPYFAILGIASIGGGAVISFIHSYAEFMWLGSAILTIGSGLIYTLKVDSNASAWIGYQIVAGLGVGMALQTPFIAVQRAISPADMPQGMAVAIFFNSLGGALSISIAQNLFISGLRRRIPRFTQGIDAQKIIDAGGVGIREDVPSDQLDNLLRAYNLSITDAFVLSIAAAGCAFVASLFIKRRKLL</sequence>
<accession>A0A2V1DNI8</accession>
<feature type="transmembrane region" description="Helical" evidence="6">
    <location>
        <begin position="320"/>
        <end position="341"/>
    </location>
</feature>
<feature type="transmembrane region" description="Helical" evidence="6">
    <location>
        <begin position="148"/>
        <end position="172"/>
    </location>
</feature>
<feature type="transmembrane region" description="Helical" evidence="6">
    <location>
        <begin position="211"/>
        <end position="231"/>
    </location>
</feature>
<feature type="transmembrane region" description="Helical" evidence="6">
    <location>
        <begin position="387"/>
        <end position="405"/>
    </location>
</feature>
<evidence type="ECO:0000256" key="6">
    <source>
        <dbReference type="SAM" id="Phobius"/>
    </source>
</evidence>
<dbReference type="InterPro" id="IPR020846">
    <property type="entry name" value="MFS_dom"/>
</dbReference>
<dbReference type="InterPro" id="IPR011701">
    <property type="entry name" value="MFS"/>
</dbReference>
<evidence type="ECO:0000313" key="9">
    <source>
        <dbReference type="Proteomes" id="UP000244855"/>
    </source>
</evidence>
<reference evidence="8 9" key="1">
    <citation type="journal article" date="2018" name="Sci. Rep.">
        <title>Comparative genomics provides insights into the lifestyle and reveals functional heterogeneity of dark septate endophytic fungi.</title>
        <authorList>
            <person name="Knapp D.G."/>
            <person name="Nemeth J.B."/>
            <person name="Barry K."/>
            <person name="Hainaut M."/>
            <person name="Henrissat B."/>
            <person name="Johnson J."/>
            <person name="Kuo A."/>
            <person name="Lim J.H.P."/>
            <person name="Lipzen A."/>
            <person name="Nolan M."/>
            <person name="Ohm R.A."/>
            <person name="Tamas L."/>
            <person name="Grigoriev I.V."/>
            <person name="Spatafora J.W."/>
            <person name="Nagy L.G."/>
            <person name="Kovacs G.M."/>
        </authorList>
    </citation>
    <scope>NUCLEOTIDE SEQUENCE [LARGE SCALE GENOMIC DNA]</scope>
    <source>
        <strain evidence="8 9">DSE2036</strain>
    </source>
</reference>
<evidence type="ECO:0000256" key="3">
    <source>
        <dbReference type="ARBA" id="ARBA00022989"/>
    </source>
</evidence>
<protein>
    <submittedName>
        <fullName evidence="8">MFS general substrate transporter</fullName>
    </submittedName>
</protein>
<dbReference type="CDD" id="cd17502">
    <property type="entry name" value="MFS_Azr1_MDR_like"/>
    <property type="match status" value="1"/>
</dbReference>
<feature type="transmembrane region" description="Helical" evidence="6">
    <location>
        <begin position="283"/>
        <end position="300"/>
    </location>
</feature>
<evidence type="ECO:0000256" key="2">
    <source>
        <dbReference type="ARBA" id="ARBA00022692"/>
    </source>
</evidence>
<keyword evidence="4 6" id="KW-0472">Membrane</keyword>
<dbReference type="GO" id="GO:0022857">
    <property type="term" value="F:transmembrane transporter activity"/>
    <property type="evidence" value="ECO:0007669"/>
    <property type="project" value="InterPro"/>
</dbReference>
<feature type="transmembrane region" description="Helical" evidence="6">
    <location>
        <begin position="448"/>
        <end position="472"/>
    </location>
</feature>
<keyword evidence="2 6" id="KW-0812">Transmembrane</keyword>
<proteinExistence type="predicted"/>
<dbReference type="SUPFAM" id="SSF103473">
    <property type="entry name" value="MFS general substrate transporter"/>
    <property type="match status" value="1"/>
</dbReference>
<feature type="region of interest" description="Disordered" evidence="5">
    <location>
        <begin position="1"/>
        <end position="38"/>
    </location>
</feature>
<dbReference type="FunFam" id="1.20.1720.10:FF:000012">
    <property type="entry name" value="MFS toxin efflux pump (AflT)"/>
    <property type="match status" value="1"/>
</dbReference>
<dbReference type="Gene3D" id="1.20.1250.20">
    <property type="entry name" value="MFS general substrate transporter like domains"/>
    <property type="match status" value="1"/>
</dbReference>
<feature type="transmembrane region" description="Helical" evidence="6">
    <location>
        <begin position="361"/>
        <end position="380"/>
    </location>
</feature>
<gene>
    <name evidence="8" type="ORF">DM02DRAFT_656080</name>
</gene>
<feature type="transmembrane region" description="Helical" evidence="6">
    <location>
        <begin position="411"/>
        <end position="436"/>
    </location>
</feature>
<dbReference type="Gene3D" id="1.20.1720.10">
    <property type="entry name" value="Multidrug resistance protein D"/>
    <property type="match status" value="1"/>
</dbReference>
<feature type="compositionally biased region" description="Basic and acidic residues" evidence="5">
    <location>
        <begin position="1"/>
        <end position="31"/>
    </location>
</feature>
<dbReference type="PANTHER" id="PTHR23501:SF198">
    <property type="entry name" value="AZOLE RESISTANCE PROTEIN 1-RELATED"/>
    <property type="match status" value="1"/>
</dbReference>
<dbReference type="PANTHER" id="PTHR23501">
    <property type="entry name" value="MAJOR FACILITATOR SUPERFAMILY"/>
    <property type="match status" value="1"/>
</dbReference>
<organism evidence="8 9">
    <name type="scientific">Periconia macrospinosa</name>
    <dbReference type="NCBI Taxonomy" id="97972"/>
    <lineage>
        <taxon>Eukaryota</taxon>
        <taxon>Fungi</taxon>
        <taxon>Dikarya</taxon>
        <taxon>Ascomycota</taxon>
        <taxon>Pezizomycotina</taxon>
        <taxon>Dothideomycetes</taxon>
        <taxon>Pleosporomycetidae</taxon>
        <taxon>Pleosporales</taxon>
        <taxon>Massarineae</taxon>
        <taxon>Periconiaceae</taxon>
        <taxon>Periconia</taxon>
    </lineage>
</organism>
<name>A0A2V1DNI8_9PLEO</name>